<feature type="transmembrane region" description="Helical" evidence="1">
    <location>
        <begin position="36"/>
        <end position="60"/>
    </location>
</feature>
<evidence type="ECO:0000259" key="2">
    <source>
        <dbReference type="Pfam" id="PF07596"/>
    </source>
</evidence>
<keyword evidence="1" id="KW-0472">Membrane</keyword>
<evidence type="ECO:0000313" key="3">
    <source>
        <dbReference type="EMBL" id="QDU60387.1"/>
    </source>
</evidence>
<name>A0A518B076_9BACT</name>
<dbReference type="PANTHER" id="PTHR30093:SF2">
    <property type="entry name" value="TYPE II SECRETION SYSTEM PROTEIN H"/>
    <property type="match status" value="1"/>
</dbReference>
<keyword evidence="4" id="KW-1185">Reference proteome</keyword>
<reference evidence="3 4" key="1">
    <citation type="submission" date="2019-02" db="EMBL/GenBank/DDBJ databases">
        <title>Deep-cultivation of Planctomycetes and their phenomic and genomic characterization uncovers novel biology.</title>
        <authorList>
            <person name="Wiegand S."/>
            <person name="Jogler M."/>
            <person name="Boedeker C."/>
            <person name="Pinto D."/>
            <person name="Vollmers J."/>
            <person name="Rivas-Marin E."/>
            <person name="Kohn T."/>
            <person name="Peeters S.H."/>
            <person name="Heuer A."/>
            <person name="Rast P."/>
            <person name="Oberbeckmann S."/>
            <person name="Bunk B."/>
            <person name="Jeske O."/>
            <person name="Meyerdierks A."/>
            <person name="Storesund J.E."/>
            <person name="Kallscheuer N."/>
            <person name="Luecker S."/>
            <person name="Lage O.M."/>
            <person name="Pohl T."/>
            <person name="Merkel B.J."/>
            <person name="Hornburger P."/>
            <person name="Mueller R.-W."/>
            <person name="Bruemmer F."/>
            <person name="Labrenz M."/>
            <person name="Spormann A.M."/>
            <person name="Op den Camp H."/>
            <person name="Overmann J."/>
            <person name="Amann R."/>
            <person name="Jetten M.S.M."/>
            <person name="Mascher T."/>
            <person name="Medema M.H."/>
            <person name="Devos D.P."/>
            <person name="Kaster A.-K."/>
            <person name="Ovreas L."/>
            <person name="Rohde M."/>
            <person name="Galperin M.Y."/>
            <person name="Jogler C."/>
        </authorList>
    </citation>
    <scope>NUCLEOTIDE SEQUENCE [LARGE SCALE GENOMIC DNA]</scope>
    <source>
        <strain evidence="3 4">Pan216</strain>
    </source>
</reference>
<dbReference type="InterPro" id="IPR011453">
    <property type="entry name" value="DUF1559"/>
</dbReference>
<dbReference type="Pfam" id="PF07963">
    <property type="entry name" value="N_methyl"/>
    <property type="match status" value="1"/>
</dbReference>
<keyword evidence="1" id="KW-1133">Transmembrane helix</keyword>
<protein>
    <recommendedName>
        <fullName evidence="2">DUF1559 domain-containing protein</fullName>
    </recommendedName>
</protein>
<accession>A0A518B076</accession>
<organism evidence="3 4">
    <name type="scientific">Kolteria novifilia</name>
    <dbReference type="NCBI Taxonomy" id="2527975"/>
    <lineage>
        <taxon>Bacteria</taxon>
        <taxon>Pseudomonadati</taxon>
        <taxon>Planctomycetota</taxon>
        <taxon>Planctomycetia</taxon>
        <taxon>Kolteriales</taxon>
        <taxon>Kolteriaceae</taxon>
        <taxon>Kolteria</taxon>
    </lineage>
</organism>
<evidence type="ECO:0000313" key="4">
    <source>
        <dbReference type="Proteomes" id="UP000317093"/>
    </source>
</evidence>
<dbReference type="EMBL" id="CP036279">
    <property type="protein sequence ID" value="QDU60387.1"/>
    <property type="molecule type" value="Genomic_DNA"/>
</dbReference>
<dbReference type="InterPro" id="IPR027558">
    <property type="entry name" value="Pre_pil_HX9DG_C"/>
</dbReference>
<dbReference type="NCBIfam" id="TIGR04294">
    <property type="entry name" value="pre_pil_HX9DG"/>
    <property type="match status" value="1"/>
</dbReference>
<dbReference type="Pfam" id="PF07596">
    <property type="entry name" value="SBP_bac_10"/>
    <property type="match status" value="1"/>
</dbReference>
<dbReference type="Proteomes" id="UP000317093">
    <property type="component" value="Chromosome"/>
</dbReference>
<dbReference type="KEGG" id="knv:Pan216_12260"/>
<feature type="domain" description="DUF1559" evidence="2">
    <location>
        <begin position="61"/>
        <end position="349"/>
    </location>
</feature>
<gene>
    <name evidence="3" type="ORF">Pan216_12260</name>
</gene>
<dbReference type="InterPro" id="IPR045584">
    <property type="entry name" value="Pilin-like"/>
</dbReference>
<dbReference type="InterPro" id="IPR012902">
    <property type="entry name" value="N_methyl_site"/>
</dbReference>
<keyword evidence="1" id="KW-0812">Transmembrane</keyword>
<dbReference type="Gene3D" id="3.30.700.10">
    <property type="entry name" value="Glycoprotein, Type 4 Pilin"/>
    <property type="match status" value="1"/>
</dbReference>
<dbReference type="SUPFAM" id="SSF54523">
    <property type="entry name" value="Pili subunits"/>
    <property type="match status" value="1"/>
</dbReference>
<evidence type="ECO:0000256" key="1">
    <source>
        <dbReference type="SAM" id="Phobius"/>
    </source>
</evidence>
<dbReference type="NCBIfam" id="TIGR02532">
    <property type="entry name" value="IV_pilin_GFxxxE"/>
    <property type="match status" value="1"/>
</dbReference>
<sequence>MHRDFPTGPGLGSLGIPIRTPAMLTSILSKRSRRAAFTLVELLVVIAIIGVLVGLLLPAVQQAREAARRTQCLNNLRQLSVAAQNFAEAHGAFPIGSEFKLWPADPSHPKNYYRWSVWAHLTPYLDQAGIYESLNLEVPLYSSSTSVSPENSTTVGAVFSVFLCPSDRGVPVADLLGFTGSTFGPVNYAASTGTGLVENGGAFDTDGLFYINSATRFGDITDGTSKTIAFSESLLGSDPAPSGRQDPRTVYATMYSAPLSEGGCAAPGGYNISDPRGFSWANGEYRCALYNHFYPPNHTELDCLGFWVSGGERQYTGWGWRTARSRHPGGVNASFADGSTRFINDSIDFDLWRGLSTRSGNEIVSEFRGSESGRESQLATATSFDHCLFPWDVEAYRRDGSLILREVFEPGEIASLRADAVSLAARREVRSTTWG</sequence>
<dbReference type="PANTHER" id="PTHR30093">
    <property type="entry name" value="GENERAL SECRETION PATHWAY PROTEIN G"/>
    <property type="match status" value="1"/>
</dbReference>
<proteinExistence type="predicted"/>
<dbReference type="AlphaFoldDB" id="A0A518B076"/>